<dbReference type="WBParaSite" id="MhA1_Contig138.frz3.gene43">
    <property type="protein sequence ID" value="MhA1_Contig138.frz3.gene43"/>
    <property type="gene ID" value="MhA1_Contig138.frz3.gene43"/>
</dbReference>
<organism evidence="4 5">
    <name type="scientific">Meloidogyne hapla</name>
    <name type="common">Root-knot nematode worm</name>
    <dbReference type="NCBI Taxonomy" id="6305"/>
    <lineage>
        <taxon>Eukaryota</taxon>
        <taxon>Metazoa</taxon>
        <taxon>Ecdysozoa</taxon>
        <taxon>Nematoda</taxon>
        <taxon>Chromadorea</taxon>
        <taxon>Rhabditida</taxon>
        <taxon>Tylenchina</taxon>
        <taxon>Tylenchomorpha</taxon>
        <taxon>Tylenchoidea</taxon>
        <taxon>Meloidogynidae</taxon>
        <taxon>Meloidogyninae</taxon>
        <taxon>Meloidogyne</taxon>
    </lineage>
</organism>
<dbReference type="PANTHER" id="PTHR12269">
    <property type="entry name" value="EUKARYOTIC TRANSLATION INITIATION FACTOR 4E TRANSPORTER"/>
    <property type="match status" value="1"/>
</dbReference>
<dbReference type="GO" id="GO:0017148">
    <property type="term" value="P:negative regulation of translation"/>
    <property type="evidence" value="ECO:0007669"/>
    <property type="project" value="TreeGrafter"/>
</dbReference>
<dbReference type="GO" id="GO:0003729">
    <property type="term" value="F:mRNA binding"/>
    <property type="evidence" value="ECO:0007669"/>
    <property type="project" value="TreeGrafter"/>
</dbReference>
<evidence type="ECO:0000313" key="5">
    <source>
        <dbReference type="WBParaSite" id="MhA1_Contig138.frz3.gene43"/>
    </source>
</evidence>
<dbReference type="GO" id="GO:0005634">
    <property type="term" value="C:nucleus"/>
    <property type="evidence" value="ECO:0007669"/>
    <property type="project" value="TreeGrafter"/>
</dbReference>
<feature type="compositionally biased region" description="Gly residues" evidence="3">
    <location>
        <begin position="909"/>
        <end position="927"/>
    </location>
</feature>
<dbReference type="AlphaFoldDB" id="A0A1I8B4W7"/>
<protein>
    <submittedName>
        <fullName evidence="5">Uncharacterized protein</fullName>
    </submittedName>
</protein>
<feature type="compositionally biased region" description="Polar residues" evidence="3">
    <location>
        <begin position="862"/>
        <end position="880"/>
    </location>
</feature>
<evidence type="ECO:0000256" key="1">
    <source>
        <dbReference type="ARBA" id="ARBA00004496"/>
    </source>
</evidence>
<feature type="region of interest" description="Disordered" evidence="3">
    <location>
        <begin position="834"/>
        <end position="930"/>
    </location>
</feature>
<evidence type="ECO:0000256" key="3">
    <source>
        <dbReference type="SAM" id="MobiDB-lite"/>
    </source>
</evidence>
<keyword evidence="4" id="KW-1185">Reference proteome</keyword>
<reference evidence="5" key="1">
    <citation type="submission" date="2016-11" db="UniProtKB">
        <authorList>
            <consortium name="WormBaseParasite"/>
        </authorList>
    </citation>
    <scope>IDENTIFICATION</scope>
</reference>
<feature type="region of interest" description="Disordered" evidence="3">
    <location>
        <begin position="476"/>
        <end position="501"/>
    </location>
</feature>
<feature type="compositionally biased region" description="Polar residues" evidence="3">
    <location>
        <begin position="136"/>
        <end position="146"/>
    </location>
</feature>
<dbReference type="PANTHER" id="PTHR12269:SF1">
    <property type="entry name" value="EUKARYOTIC TRANSLATION INITIATION FACTOR 4E TRANSPORTER"/>
    <property type="match status" value="1"/>
</dbReference>
<accession>A0A1I8B4W7</accession>
<name>A0A1I8B4W7_MELHA</name>
<feature type="compositionally biased region" description="Basic and acidic residues" evidence="3">
    <location>
        <begin position="147"/>
        <end position="167"/>
    </location>
</feature>
<feature type="compositionally biased region" description="Polar residues" evidence="3">
    <location>
        <begin position="254"/>
        <end position="285"/>
    </location>
</feature>
<feature type="compositionally biased region" description="Low complexity" evidence="3">
    <location>
        <begin position="676"/>
        <end position="693"/>
    </location>
</feature>
<feature type="compositionally biased region" description="Basic and acidic residues" evidence="3">
    <location>
        <begin position="191"/>
        <end position="207"/>
    </location>
</feature>
<dbReference type="Proteomes" id="UP000095281">
    <property type="component" value="Unplaced"/>
</dbReference>
<evidence type="ECO:0000256" key="2">
    <source>
        <dbReference type="ARBA" id="ARBA00022490"/>
    </source>
</evidence>
<feature type="compositionally biased region" description="Low complexity" evidence="3">
    <location>
        <begin position="647"/>
        <end position="661"/>
    </location>
</feature>
<feature type="compositionally biased region" description="Polar residues" evidence="3">
    <location>
        <begin position="611"/>
        <end position="646"/>
    </location>
</feature>
<keyword evidence="2" id="KW-0963">Cytoplasm</keyword>
<feature type="compositionally biased region" description="Polar residues" evidence="3">
    <location>
        <begin position="220"/>
        <end position="236"/>
    </location>
</feature>
<feature type="compositionally biased region" description="Gly residues" evidence="3">
    <location>
        <begin position="780"/>
        <end position="800"/>
    </location>
</feature>
<feature type="region of interest" description="Disordered" evidence="3">
    <location>
        <begin position="116"/>
        <end position="289"/>
    </location>
</feature>
<dbReference type="InterPro" id="IPR018862">
    <property type="entry name" value="eIF4E-T"/>
</dbReference>
<evidence type="ECO:0000313" key="4">
    <source>
        <dbReference type="Proteomes" id="UP000095281"/>
    </source>
</evidence>
<sequence>MQYKWQCEGVEHRGRRRNNLVPVTGSNAFPIGPNPKTLSSILETTIAATKNDDFLDNHHTLLSPQRRGFSSGCKAASPPKSADKSHHQQPSSSRSRWQIKNNGIDFKPAFQKNALEANSRSSRSNNAVSCGKEVGHSSSWNTSGHSKQGDLDRPIKGRRFGDRERTRSSNTESDQVPEWMDAGPTSVFDVIELKGFDDDEREQSATEKKRKRSKGRKDSNGNNHLKASSETSTGPTQKSSSSRQKRHSSGDCAPNNNNKNTSRPSSRNKTPQRTDSSFSKQSSHSPVRVIQASELELSILREHQEKLEKEKSSSNSADISNTFDLFAALGIQPPKDSACENDKTTAENKLPNSDAEFAACILGLPIDQIAKIMPNVSKVFFCFNGFLVKAVLPSVNNNNNINEPQQQTDQPTTSRLIRWQKANLNAATSENNISKMGDEEMKVSIKKDLMNNEETKMSKHLLSLRAANFVPQQPFVFNPRNSSSPAQTFQPSSISQHQRPASAEYSRLFAASSPFPSIDPHCSPPPQLTHLFNSSGASIGKFTNFPMGTGMHSDFSAQRGALIQQMQAHIGQNLDGGDQFQQQQQQNISSYLSTQQQQFLDQFRKRPTPPSSSLVLQQSGPFPSGGHQQQNIFGGSEQSNPSMFSPQQQQQRHTQSPLSQISGGGSGGPLPHHHLPPSFHSSNMPHFGGNTSLTGGGNGTFSTYFQHVLMETARQMSLNPHLPPDESTLQLAFSKLYNDPKMRHLIVNNVGGGSFNHSMAAGGAQQLPPPPFQAPHFGGVPGGGPGPFGGGHQFPGGGHQFGPSQHLGPNNNNFVLPPYAMPFTPTQQFFPFGTGPGGLNHHQNRQHSQYHHPMTFPPPLVNPQQQSKSSSTTHNQNLLNSPAFMPTSVMRQMSKMPGGGSSVNSGGDSTSGGGGGVGTSNNAGGGLTSNNSSALLQKMFAEAKRNEPQASGRAILGRDPTFDIGVIPTSAENLGTNTNNHPSS</sequence>
<feature type="compositionally biased region" description="Polar residues" evidence="3">
    <location>
        <begin position="479"/>
        <end position="499"/>
    </location>
</feature>
<feature type="region of interest" description="Disordered" evidence="3">
    <location>
        <begin position="592"/>
        <end position="694"/>
    </location>
</feature>
<feature type="region of interest" description="Disordered" evidence="3">
    <location>
        <begin position="780"/>
        <end position="813"/>
    </location>
</feature>
<dbReference type="GO" id="GO:0036464">
    <property type="term" value="C:cytoplasmic ribonucleoprotein granule"/>
    <property type="evidence" value="ECO:0007669"/>
    <property type="project" value="UniProtKB-ARBA"/>
</dbReference>
<comment type="subcellular location">
    <subcellularLocation>
        <location evidence="1">Cytoplasm</location>
    </subcellularLocation>
</comment>
<proteinExistence type="predicted"/>
<feature type="region of interest" description="Disordered" evidence="3">
    <location>
        <begin position="57"/>
        <end position="98"/>
    </location>
</feature>